<dbReference type="GO" id="GO:0020037">
    <property type="term" value="F:heme binding"/>
    <property type="evidence" value="ECO:0007669"/>
    <property type="project" value="InterPro"/>
</dbReference>
<dbReference type="GO" id="GO:0004601">
    <property type="term" value="F:peroxidase activity"/>
    <property type="evidence" value="ECO:0007669"/>
    <property type="project" value="InterPro"/>
</dbReference>
<keyword evidence="6 12" id="KW-0732">Signal</keyword>
<evidence type="ECO:0000256" key="1">
    <source>
        <dbReference type="ARBA" id="ARBA00004251"/>
    </source>
</evidence>
<evidence type="ECO:0000256" key="2">
    <source>
        <dbReference type="ARBA" id="ARBA00009592"/>
    </source>
</evidence>
<dbReference type="Gene3D" id="3.80.10.10">
    <property type="entry name" value="Ribonuclease Inhibitor"/>
    <property type="match status" value="5"/>
</dbReference>
<dbReference type="InterPro" id="IPR001611">
    <property type="entry name" value="Leu-rich_rpt"/>
</dbReference>
<dbReference type="EMBL" id="JRKL02007589">
    <property type="protein sequence ID" value="KAF3947605.1"/>
    <property type="molecule type" value="Genomic_DNA"/>
</dbReference>
<evidence type="ECO:0000256" key="9">
    <source>
        <dbReference type="ARBA" id="ARBA00023136"/>
    </source>
</evidence>
<dbReference type="InterPro" id="IPR046956">
    <property type="entry name" value="RLP23-like"/>
</dbReference>
<evidence type="ECO:0000256" key="12">
    <source>
        <dbReference type="SAM" id="SignalP"/>
    </source>
</evidence>
<keyword evidence="16" id="KW-1185">Reference proteome</keyword>
<dbReference type="Pfam" id="PF08263">
    <property type="entry name" value="LRRNT_2"/>
    <property type="match status" value="1"/>
</dbReference>
<evidence type="ECO:0000256" key="8">
    <source>
        <dbReference type="ARBA" id="ARBA00022989"/>
    </source>
</evidence>
<dbReference type="Pfam" id="PF13855">
    <property type="entry name" value="LRR_8"/>
    <property type="match status" value="3"/>
</dbReference>
<keyword evidence="11" id="KW-0325">Glycoprotein</keyword>
<evidence type="ECO:0000256" key="11">
    <source>
        <dbReference type="ARBA" id="ARBA00023180"/>
    </source>
</evidence>
<evidence type="ECO:0000256" key="7">
    <source>
        <dbReference type="ARBA" id="ARBA00022737"/>
    </source>
</evidence>
<keyword evidence="8" id="KW-1133">Transmembrane helix</keyword>
<dbReference type="Pfam" id="PF00560">
    <property type="entry name" value="LRR_1"/>
    <property type="match status" value="8"/>
</dbReference>
<evidence type="ECO:0000256" key="6">
    <source>
        <dbReference type="ARBA" id="ARBA00022729"/>
    </source>
</evidence>
<dbReference type="InterPro" id="IPR013210">
    <property type="entry name" value="LRR_N_plant-typ"/>
</dbReference>
<dbReference type="FunFam" id="3.80.10.10:FF:000111">
    <property type="entry name" value="LRR receptor-like serine/threonine-protein kinase ERECTA"/>
    <property type="match status" value="1"/>
</dbReference>
<dbReference type="InterPro" id="IPR014810">
    <property type="entry name" value="Fcf2_C"/>
</dbReference>
<dbReference type="FunFam" id="3.80.10.10:FF:000041">
    <property type="entry name" value="LRR receptor-like serine/threonine-protein kinase ERECTA"/>
    <property type="match status" value="2"/>
</dbReference>
<evidence type="ECO:0000256" key="10">
    <source>
        <dbReference type="ARBA" id="ARBA00023170"/>
    </source>
</evidence>
<dbReference type="InterPro" id="IPR010255">
    <property type="entry name" value="Haem_peroxidase_sf"/>
</dbReference>
<evidence type="ECO:0000256" key="3">
    <source>
        <dbReference type="ARBA" id="ARBA00022475"/>
    </source>
</evidence>
<dbReference type="GO" id="GO:0006979">
    <property type="term" value="P:response to oxidative stress"/>
    <property type="evidence" value="ECO:0007669"/>
    <property type="project" value="InterPro"/>
</dbReference>
<keyword evidence="5" id="KW-0812">Transmembrane</keyword>
<organism evidence="15 16">
    <name type="scientific">Castanea mollissima</name>
    <name type="common">Chinese chestnut</name>
    <dbReference type="NCBI Taxonomy" id="60419"/>
    <lineage>
        <taxon>Eukaryota</taxon>
        <taxon>Viridiplantae</taxon>
        <taxon>Streptophyta</taxon>
        <taxon>Embryophyta</taxon>
        <taxon>Tracheophyta</taxon>
        <taxon>Spermatophyta</taxon>
        <taxon>Magnoliopsida</taxon>
        <taxon>eudicotyledons</taxon>
        <taxon>Gunneridae</taxon>
        <taxon>Pentapetalae</taxon>
        <taxon>rosids</taxon>
        <taxon>fabids</taxon>
        <taxon>Fagales</taxon>
        <taxon>Fagaceae</taxon>
        <taxon>Castanea</taxon>
    </lineage>
</organism>
<dbReference type="PANTHER" id="PTHR48061">
    <property type="entry name" value="LEUCINE-RICH REPEAT RECEPTOR PROTEIN KINASE EMS1-LIKE-RELATED"/>
    <property type="match status" value="1"/>
</dbReference>
<dbReference type="Proteomes" id="UP000737018">
    <property type="component" value="Unassembled WGS sequence"/>
</dbReference>
<dbReference type="SUPFAM" id="SSF48113">
    <property type="entry name" value="Heme-dependent peroxidases"/>
    <property type="match status" value="1"/>
</dbReference>
<gene>
    <name evidence="15" type="ORF">CMV_026284</name>
</gene>
<evidence type="ECO:0000259" key="14">
    <source>
        <dbReference type="Pfam" id="PF08698"/>
    </source>
</evidence>
<dbReference type="PROSITE" id="PS51450">
    <property type="entry name" value="LRR"/>
    <property type="match status" value="1"/>
</dbReference>
<feature type="domain" description="Leucine-rich repeat-containing N-terminal plant-type" evidence="13">
    <location>
        <begin position="35"/>
        <end position="80"/>
    </location>
</feature>
<feature type="chain" id="PRO_5035206190" description="Leucine-rich repeat-containing N-terminal plant-type domain-containing protein" evidence="12">
    <location>
        <begin position="23"/>
        <end position="1283"/>
    </location>
</feature>
<dbReference type="InterPro" id="IPR003591">
    <property type="entry name" value="Leu-rich_rpt_typical-subtyp"/>
</dbReference>
<dbReference type="GO" id="GO:0005886">
    <property type="term" value="C:plasma membrane"/>
    <property type="evidence" value="ECO:0007669"/>
    <property type="project" value="UniProtKB-SubCell"/>
</dbReference>
<evidence type="ECO:0000313" key="15">
    <source>
        <dbReference type="EMBL" id="KAF3947605.1"/>
    </source>
</evidence>
<accession>A0A8J4VAJ8</accession>
<dbReference type="PRINTS" id="PR00019">
    <property type="entry name" value="LEURICHRPT"/>
</dbReference>
<dbReference type="Pfam" id="PF08698">
    <property type="entry name" value="Fcf2"/>
    <property type="match status" value="1"/>
</dbReference>
<proteinExistence type="inferred from homology"/>
<keyword evidence="9" id="KW-0472">Membrane</keyword>
<comment type="subcellular location">
    <subcellularLocation>
        <location evidence="1">Cell membrane</location>
        <topology evidence="1">Single-pass type I membrane protein</topology>
    </subcellularLocation>
</comment>
<dbReference type="OrthoDB" id="442066at2759"/>
<dbReference type="InterPro" id="IPR032675">
    <property type="entry name" value="LRR_dom_sf"/>
</dbReference>
<feature type="domain" description="Fcf2 pre-rRNA processing C-terminal" evidence="14">
    <location>
        <begin position="1201"/>
        <end position="1263"/>
    </location>
</feature>
<keyword evidence="10" id="KW-0675">Receptor</keyword>
<evidence type="ECO:0000313" key="16">
    <source>
        <dbReference type="Proteomes" id="UP000737018"/>
    </source>
</evidence>
<dbReference type="PANTHER" id="PTHR48061:SF46">
    <property type="entry name" value="LEUCINE-RICH REPEAT-CONTAINING N-TERMINAL PLANT-TYPE DOMAIN-CONTAINING PROTEIN"/>
    <property type="match status" value="1"/>
</dbReference>
<feature type="signal peptide" evidence="12">
    <location>
        <begin position="1"/>
        <end position="22"/>
    </location>
</feature>
<keyword evidence="4" id="KW-0433">Leucine-rich repeat</keyword>
<evidence type="ECO:0000256" key="4">
    <source>
        <dbReference type="ARBA" id="ARBA00022614"/>
    </source>
</evidence>
<comment type="caution">
    <text evidence="15">The sequence shown here is derived from an EMBL/GenBank/DDBJ whole genome shotgun (WGS) entry which is preliminary data.</text>
</comment>
<protein>
    <recommendedName>
        <fullName evidence="17">Leucine-rich repeat-containing N-terminal plant-type domain-containing protein</fullName>
    </recommendedName>
</protein>
<reference evidence="15" key="1">
    <citation type="submission" date="2020-03" db="EMBL/GenBank/DDBJ databases">
        <title>Castanea mollissima Vanexum genome sequencing.</title>
        <authorList>
            <person name="Staton M."/>
        </authorList>
    </citation>
    <scope>NUCLEOTIDE SEQUENCE</scope>
    <source>
        <tissue evidence="15">Leaf</tissue>
    </source>
</reference>
<dbReference type="SMART" id="SM00369">
    <property type="entry name" value="LRR_TYP"/>
    <property type="match status" value="12"/>
</dbReference>
<keyword evidence="3" id="KW-1003">Cell membrane</keyword>
<name>A0A8J4VAJ8_9ROSI</name>
<comment type="similarity">
    <text evidence="2">Belongs to the RLP family.</text>
</comment>
<dbReference type="FunFam" id="3.80.10.10:FF:000095">
    <property type="entry name" value="LRR receptor-like serine/threonine-protein kinase GSO1"/>
    <property type="match status" value="1"/>
</dbReference>
<dbReference type="SUPFAM" id="SSF52058">
    <property type="entry name" value="L domain-like"/>
    <property type="match status" value="3"/>
</dbReference>
<keyword evidence="7" id="KW-0677">Repeat</keyword>
<evidence type="ECO:0000256" key="5">
    <source>
        <dbReference type="ARBA" id="ARBA00022692"/>
    </source>
</evidence>
<sequence length="1283" mass="143677">MERVLLLLICFLLLSQPNNCSSSFSFNSSTPLCHSHQSSALLHFRNSFSVGDSNGNCHYPPKNLWKMGTDCCGWDGVTCDTMTGHVIAVDLSCSRLQGPIHPNTTLFSLRHLQRLNLAYNYFNASTISSKFGGFANLTHLNLTMSFFAGNVPSEISHLSKLVSLDLSFNFGMLRIEMPSLKRLVQNLTHLTELVLDDVDMSSVPPKSFMNLSSSLTSLRLSECGLKGRFPDNIFHLPNLQLFDVDYNDNLTGSLPTYNWSTPLKSLRLSRTEFRIDLPNLISNLKSLKELYLRGCNFIGSYPTFLPNLTQITSLDLSENNFGGQIPWSLLNFDELTYLHLSFNNFMGQLPNISSLNSSSNSQPVSQIPSKLFSLSLSDNLLNGTIPSWLYDIPSLLYLSLKNNQFTGQIEEFQHYSLNFLDLSNNNLNGHLPNSIAKLVNLSDLHISFNNLSGNVEPNMFSKLKSLIVVDLSHNNLQGHLPISISKLVSLSSLDISFNNLSGSVEPNIFTKLKSLEYVDLSHNRLLSFHTYSYNIVDYTLPNLRSLVLSSCNISEFPYFLKSMENLCALDLSNNQINGSIPTWLLEVKMDSLGYLNLSYNSLARIEHLPWKNLQALDLHSNLLEGPLPVPPLYTYFFSVSRNNLTGEIPLLICNLSLVGYLDLSYNHLSNMIPPCLGNLSNHLIDLDLQSNNLRGTIPSTFAKGCYLKSLKLHSNQLEGSLPQSLVHCRKLEVLDFGNNKINSTFPSWLETLPELRVLILRSNNFHSALGNPKTTFPFPNLRIIDLSHNEFRGLLPAKLFKYLNAMMNVSADIGKLKYMGDDYYQDSATVAMKGVFIELVKIQSLFTTIDFSNNNFKGEIPKAIGELQSLKGLNFSHNNLTGCMPPSLGKLTSLEWLDLSSNKLIGEIPIQLTDLTSLEVLNLSENYLSGQIPQGKQFNTFMNDSYNGNRGLCGFPMTKACGNNEGQQLLPSSTTQEGDFKFENGFNWKVVLLGYSCGFMFGLGLGYLVFSNGKPKWLVNIVYGGRHNKGCDASVPLDDSNGYKNHSIPNHTLKWLGRGLLSCADIVSIATRDGIIETKKDNVFVTVVTSIQYRALSATPEHRSNPMSLMFLDHLKMRTTLGRLAVNSYRNASLTSRGQAMMKISDPNVLTGTALWLWSAPKLQFEHNELLNLFAFTKGNMPLCNLGHGHAVMELVEKCHYPKRHYKKGDSKSKMLPKYFQIGMVIESASDFFTGRLTRKEREGTIAAELLSDCTLADYSEKKNKFNPNVSHMGSFHLHMRRN</sequence>
<evidence type="ECO:0008006" key="17">
    <source>
        <dbReference type="Google" id="ProtNLM"/>
    </source>
</evidence>
<evidence type="ECO:0000259" key="13">
    <source>
        <dbReference type="Pfam" id="PF08263"/>
    </source>
</evidence>